<reference evidence="2 3" key="1">
    <citation type="submission" date="2015-01" db="EMBL/GenBank/DDBJ databases">
        <title>The Genome Sequence of Exophiala sideris CBS121828.</title>
        <authorList>
            <consortium name="The Broad Institute Genomics Platform"/>
            <person name="Cuomo C."/>
            <person name="de Hoog S."/>
            <person name="Gorbushina A."/>
            <person name="Stielow B."/>
            <person name="Teixiera M."/>
            <person name="Abouelleil A."/>
            <person name="Chapman S.B."/>
            <person name="Priest M."/>
            <person name="Young S.K."/>
            <person name="Wortman J."/>
            <person name="Nusbaum C."/>
            <person name="Birren B."/>
        </authorList>
    </citation>
    <scope>NUCLEOTIDE SEQUENCE [LARGE SCALE GENOMIC DNA]</scope>
    <source>
        <strain evidence="2 3">CBS 121828</strain>
    </source>
</reference>
<protein>
    <recommendedName>
        <fullName evidence="4">Transcription factor domain-containing protein</fullName>
    </recommendedName>
</protein>
<dbReference type="Proteomes" id="UP000053599">
    <property type="component" value="Unassembled WGS sequence"/>
</dbReference>
<dbReference type="PANTHER" id="PTHR37540">
    <property type="entry name" value="TRANSCRIPTION FACTOR (ACR-2), PUTATIVE-RELATED-RELATED"/>
    <property type="match status" value="1"/>
</dbReference>
<dbReference type="STRING" id="1016849.A0A0D1VRE6"/>
<evidence type="ECO:0000313" key="3">
    <source>
        <dbReference type="Proteomes" id="UP000053599"/>
    </source>
</evidence>
<gene>
    <name evidence="2" type="ORF">PV11_06249</name>
</gene>
<evidence type="ECO:0000313" key="2">
    <source>
        <dbReference type="EMBL" id="KIV78615.1"/>
    </source>
</evidence>
<accession>A0A0D1VRE6</accession>
<dbReference type="EMBL" id="KN846953">
    <property type="protein sequence ID" value="KIV78615.1"/>
    <property type="molecule type" value="Genomic_DNA"/>
</dbReference>
<organism evidence="2 3">
    <name type="scientific">Exophiala sideris</name>
    <dbReference type="NCBI Taxonomy" id="1016849"/>
    <lineage>
        <taxon>Eukaryota</taxon>
        <taxon>Fungi</taxon>
        <taxon>Dikarya</taxon>
        <taxon>Ascomycota</taxon>
        <taxon>Pezizomycotina</taxon>
        <taxon>Eurotiomycetes</taxon>
        <taxon>Chaetothyriomycetidae</taxon>
        <taxon>Chaetothyriales</taxon>
        <taxon>Herpotrichiellaceae</taxon>
        <taxon>Exophiala</taxon>
    </lineage>
</organism>
<dbReference type="Pfam" id="PF11951">
    <property type="entry name" value="Fungal_trans_2"/>
    <property type="match status" value="1"/>
</dbReference>
<evidence type="ECO:0008006" key="4">
    <source>
        <dbReference type="Google" id="ProtNLM"/>
    </source>
</evidence>
<dbReference type="OrthoDB" id="4158087at2759"/>
<sequence length="516" mass="58107">MAEEEIIFPSRPLFMVDRGWQRSRKKTRMSPRSRNDVQTIHVPEVTVSFTEDPADTKEMSTKRKDPHRPARGIQFLHYEAGSTKTTRRSKRRAQPGVENKTPAVIEDSTQAATTFAPSGRTPASEMSWDLGALIKGSTTALYSVIDPEAAAFQDFAGYYPIRIASGMFPISKYVPFESNPIAKVWYPAAITDDLLLHVILFSTALKVHINSEYRTFPKSDTLLKVILDRLNNRMRHGDYSDETIGAVSCMALCENALGNHSKWSMHTAGMSEMIRVRGGLSSIRVSMQTKIYRASIIGAVDCLSRPCLSRLTRTTKPLYQIVGMGLPDLSIATALDRMSLDANFPDVMIDLSFFSQALNYAVENQVILNPRAYEEDIICITYDLLCLPPLNGIARACQLATIVLIQIMLTDRALAKRSSTLLSGELRKSLRDATAEDVLTTLFFWILFLGGLASSHTDDRQWYRTRLRKLARHRSLVSWDAAKRELRQIMWIDCLQDPLGQKLWDEIIESMSTSPD</sequence>
<dbReference type="AlphaFoldDB" id="A0A0D1VRE6"/>
<feature type="compositionally biased region" description="Basic and acidic residues" evidence="1">
    <location>
        <begin position="54"/>
        <end position="63"/>
    </location>
</feature>
<dbReference type="InterPro" id="IPR021858">
    <property type="entry name" value="Fun_TF"/>
</dbReference>
<dbReference type="HOGENOM" id="CLU_035146_0_0_1"/>
<evidence type="ECO:0000256" key="1">
    <source>
        <dbReference type="SAM" id="MobiDB-lite"/>
    </source>
</evidence>
<name>A0A0D1VRE6_9EURO</name>
<feature type="compositionally biased region" description="Basic residues" evidence="1">
    <location>
        <begin position="21"/>
        <end position="31"/>
    </location>
</feature>
<feature type="region of interest" description="Disordered" evidence="1">
    <location>
        <begin position="21"/>
        <end position="72"/>
    </location>
</feature>
<dbReference type="PANTHER" id="PTHR37540:SF5">
    <property type="entry name" value="TRANSCRIPTION FACTOR DOMAIN-CONTAINING PROTEIN"/>
    <property type="match status" value="1"/>
</dbReference>
<proteinExistence type="predicted"/>